<evidence type="ECO:0000256" key="7">
    <source>
        <dbReference type="SAM" id="Phobius"/>
    </source>
</evidence>
<dbReference type="NCBIfam" id="NF037979">
    <property type="entry name" value="Na_transp"/>
    <property type="match status" value="1"/>
</dbReference>
<feature type="transmembrane region" description="Helical" evidence="7">
    <location>
        <begin position="168"/>
        <end position="191"/>
    </location>
</feature>
<name>A0A3D8IYH6_9HELI</name>
<keyword evidence="9" id="KW-1185">Reference proteome</keyword>
<feature type="transmembrane region" description="Helical" evidence="7">
    <location>
        <begin position="37"/>
        <end position="56"/>
    </location>
</feature>
<evidence type="ECO:0000256" key="1">
    <source>
        <dbReference type="ARBA" id="ARBA00004141"/>
    </source>
</evidence>
<feature type="transmembrane region" description="Helical" evidence="7">
    <location>
        <begin position="211"/>
        <end position="235"/>
    </location>
</feature>
<sequence length="443" mass="48313">MNNFSKLGFILATLGSSIGLGHIWKFPYMAGQNGGGAFVLFYLVLALVIGVSMLIAEMLIGNKAKSNPVDSFVILEPNKKSTWKFIGIITIGGPMIMTFYAVVLGWVLYYLFVGSFSLPQDLQSAKNSFETLATGSISTQIAGMLACMILTGYIVSKGVKAGIEKLNLILMPLLFIIFIGLLAYACTLDSFPRAWEFMFAFQPEKLTSDVVLSALGQVFFALSLGLGTILIYGAYADSNENLLSSSIWVVISGLFISIVAGLMIFAFIFQFNGEASAGPGLLFISLPLVFGKMGIWGNIISFLFMLCVAFAGITSTVSIVEPAVSYLKDRFNWGQAKATWICCALISIVAVFVVLSITKEYEASLSIGGKNLFDWMDVLTSKFIMPAGGFFILIFSAYVIGKKRLREFTQSYLSPILFEIWYIIIAFIAPIVIAVIALVPLFK</sequence>
<feature type="transmembrane region" description="Helical" evidence="7">
    <location>
        <begin position="379"/>
        <end position="400"/>
    </location>
</feature>
<feature type="transmembrane region" description="Helical" evidence="7">
    <location>
        <begin position="247"/>
        <end position="271"/>
    </location>
</feature>
<dbReference type="EMBL" id="NXLU01000001">
    <property type="protein sequence ID" value="RDU69965.1"/>
    <property type="molecule type" value="Genomic_DNA"/>
</dbReference>
<dbReference type="PROSITE" id="PS50267">
    <property type="entry name" value="NA_NEUROTRAN_SYMP_3"/>
    <property type="match status" value="1"/>
</dbReference>
<feature type="transmembrane region" description="Helical" evidence="7">
    <location>
        <begin position="85"/>
        <end position="112"/>
    </location>
</feature>
<feature type="transmembrane region" description="Helical" evidence="7">
    <location>
        <begin position="277"/>
        <end position="295"/>
    </location>
</feature>
<dbReference type="RefSeq" id="WP_104723714.1">
    <property type="nucleotide sequence ID" value="NZ_FZNE01000002.1"/>
</dbReference>
<organism evidence="8 9">
    <name type="scientific">Helicobacter cholecystus</name>
    <dbReference type="NCBI Taxonomy" id="45498"/>
    <lineage>
        <taxon>Bacteria</taxon>
        <taxon>Pseudomonadati</taxon>
        <taxon>Campylobacterota</taxon>
        <taxon>Epsilonproteobacteria</taxon>
        <taxon>Campylobacterales</taxon>
        <taxon>Helicobacteraceae</taxon>
        <taxon>Helicobacter</taxon>
    </lineage>
</organism>
<keyword evidence="2 6" id="KW-0813">Transport</keyword>
<dbReference type="Pfam" id="PF00209">
    <property type="entry name" value="SNF"/>
    <property type="match status" value="2"/>
</dbReference>
<evidence type="ECO:0000256" key="5">
    <source>
        <dbReference type="ARBA" id="ARBA00023136"/>
    </source>
</evidence>
<comment type="similarity">
    <text evidence="6">Belongs to the sodium:neurotransmitter symporter (SNF) (TC 2.A.22) family.</text>
</comment>
<dbReference type="PANTHER" id="PTHR42948">
    <property type="entry name" value="TRANSPORTER"/>
    <property type="match status" value="1"/>
</dbReference>
<evidence type="ECO:0000313" key="8">
    <source>
        <dbReference type="EMBL" id="RDU69965.1"/>
    </source>
</evidence>
<protein>
    <recommendedName>
        <fullName evidence="6">Transporter</fullName>
    </recommendedName>
</protein>
<dbReference type="GO" id="GO:0016020">
    <property type="term" value="C:membrane"/>
    <property type="evidence" value="ECO:0007669"/>
    <property type="project" value="UniProtKB-SubCell"/>
</dbReference>
<keyword evidence="5 7" id="KW-0472">Membrane</keyword>
<evidence type="ECO:0000256" key="3">
    <source>
        <dbReference type="ARBA" id="ARBA00022692"/>
    </source>
</evidence>
<feature type="transmembrane region" description="Helical" evidence="7">
    <location>
        <begin position="302"/>
        <end position="326"/>
    </location>
</feature>
<comment type="caution">
    <text evidence="8">The sequence shown here is derived from an EMBL/GenBank/DDBJ whole genome shotgun (WGS) entry which is preliminary data.</text>
</comment>
<dbReference type="GO" id="GO:0015293">
    <property type="term" value="F:symporter activity"/>
    <property type="evidence" value="ECO:0007669"/>
    <property type="project" value="UniProtKB-KW"/>
</dbReference>
<dbReference type="PRINTS" id="PR00176">
    <property type="entry name" value="NANEUSMPORT"/>
</dbReference>
<comment type="subcellular location">
    <subcellularLocation>
        <location evidence="1">Membrane</location>
        <topology evidence="1">Multi-pass membrane protein</topology>
    </subcellularLocation>
</comment>
<proteinExistence type="inferred from homology"/>
<evidence type="ECO:0000256" key="6">
    <source>
        <dbReference type="RuleBase" id="RU003732"/>
    </source>
</evidence>
<dbReference type="CDD" id="cd10336">
    <property type="entry name" value="SLC6sbd_Tyt1-Like"/>
    <property type="match status" value="1"/>
</dbReference>
<dbReference type="PANTHER" id="PTHR42948:SF1">
    <property type="entry name" value="TRANSPORTER"/>
    <property type="match status" value="1"/>
</dbReference>
<feature type="transmembrane region" description="Helical" evidence="7">
    <location>
        <begin position="420"/>
        <end position="442"/>
    </location>
</feature>
<gene>
    <name evidence="8" type="ORF">CQA62_00705</name>
</gene>
<evidence type="ECO:0000256" key="2">
    <source>
        <dbReference type="ARBA" id="ARBA00022448"/>
    </source>
</evidence>
<keyword evidence="6" id="KW-0769">Symport</keyword>
<feature type="transmembrane region" description="Helical" evidence="7">
    <location>
        <begin position="132"/>
        <end position="156"/>
    </location>
</feature>
<feature type="transmembrane region" description="Helical" evidence="7">
    <location>
        <begin position="338"/>
        <end position="358"/>
    </location>
</feature>
<evidence type="ECO:0000256" key="4">
    <source>
        <dbReference type="ARBA" id="ARBA00022989"/>
    </source>
</evidence>
<reference evidence="8 9" key="1">
    <citation type="submission" date="2018-04" db="EMBL/GenBank/DDBJ databases">
        <title>Novel Campyloabacter and Helicobacter Species and Strains.</title>
        <authorList>
            <person name="Mannion A.J."/>
            <person name="Shen Z."/>
            <person name="Fox J.G."/>
        </authorList>
    </citation>
    <scope>NUCLEOTIDE SEQUENCE [LARGE SCALE GENOMIC DNA]</scope>
    <source>
        <strain evidence="8 9">ATCC 700242</strain>
    </source>
</reference>
<keyword evidence="3 6" id="KW-0812">Transmembrane</keyword>
<keyword evidence="4 7" id="KW-1133">Transmembrane helix</keyword>
<dbReference type="Proteomes" id="UP000257067">
    <property type="component" value="Unassembled WGS sequence"/>
</dbReference>
<dbReference type="SUPFAM" id="SSF161070">
    <property type="entry name" value="SNF-like"/>
    <property type="match status" value="1"/>
</dbReference>
<dbReference type="AlphaFoldDB" id="A0A3D8IYH6"/>
<dbReference type="PROSITE" id="PS00610">
    <property type="entry name" value="NA_NEUROTRAN_SYMP_1"/>
    <property type="match status" value="1"/>
</dbReference>
<dbReference type="InterPro" id="IPR000175">
    <property type="entry name" value="Na/ntran_symport"/>
</dbReference>
<accession>A0A3D8IYH6</accession>
<dbReference type="InterPro" id="IPR037272">
    <property type="entry name" value="SNS_sf"/>
</dbReference>
<dbReference type="InterPro" id="IPR047218">
    <property type="entry name" value="YocR/YhdH-like"/>
</dbReference>
<evidence type="ECO:0000313" key="9">
    <source>
        <dbReference type="Proteomes" id="UP000257067"/>
    </source>
</evidence>
<dbReference type="OrthoDB" id="9762833at2"/>